<keyword evidence="1" id="KW-0547">Nucleotide-binding</keyword>
<dbReference type="AlphaFoldDB" id="A0A444W9E4"/>
<gene>
    <name evidence="4" type="ORF">NU09_2307</name>
</gene>
<reference evidence="4 5" key="1">
    <citation type="submission" date="2014-12" db="EMBL/GenBank/DDBJ databases">
        <title>Genome sequence of Flavobacterium beibuense RSKm HC5.</title>
        <authorList>
            <person name="Kim J.F."/>
            <person name="Song J.Y."/>
            <person name="Kwak M.-J."/>
            <person name="Lee S.-W."/>
        </authorList>
    </citation>
    <scope>NUCLEOTIDE SEQUENCE [LARGE SCALE GENOMIC DNA]</scope>
    <source>
        <strain evidence="4 5">RSKm HC5</strain>
    </source>
</reference>
<dbReference type="EMBL" id="JUIW01000007">
    <property type="protein sequence ID" value="RYJ42521.1"/>
    <property type="molecule type" value="Genomic_DNA"/>
</dbReference>
<accession>A0A444W9E4</accession>
<dbReference type="PROSITE" id="PS50893">
    <property type="entry name" value="ABC_TRANSPORTER_2"/>
    <property type="match status" value="1"/>
</dbReference>
<keyword evidence="5" id="KW-1185">Reference proteome</keyword>
<dbReference type="SUPFAM" id="SSF52540">
    <property type="entry name" value="P-loop containing nucleoside triphosphate hydrolases"/>
    <property type="match status" value="1"/>
</dbReference>
<organism evidence="4 5">
    <name type="scientific">Flavobacterium beibuense</name>
    <dbReference type="NCBI Taxonomy" id="657326"/>
    <lineage>
        <taxon>Bacteria</taxon>
        <taxon>Pseudomonadati</taxon>
        <taxon>Bacteroidota</taxon>
        <taxon>Flavobacteriia</taxon>
        <taxon>Flavobacteriales</taxon>
        <taxon>Flavobacteriaceae</taxon>
        <taxon>Flavobacterium</taxon>
    </lineage>
</organism>
<dbReference type="Gene3D" id="3.40.50.300">
    <property type="entry name" value="P-loop containing nucleotide triphosphate hydrolases"/>
    <property type="match status" value="1"/>
</dbReference>
<name>A0A444W9E4_9FLAO</name>
<dbReference type="RefSeq" id="WP_129751418.1">
    <property type="nucleotide sequence ID" value="NZ_JUIW01000007.1"/>
</dbReference>
<dbReference type="InterPro" id="IPR003593">
    <property type="entry name" value="AAA+_ATPase"/>
</dbReference>
<dbReference type="SMART" id="SM00382">
    <property type="entry name" value="AAA"/>
    <property type="match status" value="1"/>
</dbReference>
<feature type="domain" description="ABC transporter" evidence="3">
    <location>
        <begin position="5"/>
        <end position="224"/>
    </location>
</feature>
<dbReference type="PANTHER" id="PTHR43038">
    <property type="entry name" value="ATP-BINDING CASSETTE, SUB-FAMILY H, MEMBER 1"/>
    <property type="match status" value="1"/>
</dbReference>
<evidence type="ECO:0000256" key="2">
    <source>
        <dbReference type="ARBA" id="ARBA00022840"/>
    </source>
</evidence>
<evidence type="ECO:0000313" key="4">
    <source>
        <dbReference type="EMBL" id="RYJ42521.1"/>
    </source>
</evidence>
<dbReference type="PANTHER" id="PTHR43038:SF3">
    <property type="entry name" value="ABC TRANSPORTER G FAMILY MEMBER 20 ISOFORM X1"/>
    <property type="match status" value="1"/>
</dbReference>
<dbReference type="GO" id="GO:0016887">
    <property type="term" value="F:ATP hydrolysis activity"/>
    <property type="evidence" value="ECO:0007669"/>
    <property type="project" value="InterPro"/>
</dbReference>
<dbReference type="GO" id="GO:0005524">
    <property type="term" value="F:ATP binding"/>
    <property type="evidence" value="ECO:0007669"/>
    <property type="project" value="UniProtKB-KW"/>
</dbReference>
<proteinExistence type="predicted"/>
<protein>
    <submittedName>
        <fullName evidence="4">ABC transporter ATP-binding protein</fullName>
    </submittedName>
</protein>
<dbReference type="InterPro" id="IPR027417">
    <property type="entry name" value="P-loop_NTPase"/>
</dbReference>
<evidence type="ECO:0000259" key="3">
    <source>
        <dbReference type="PROSITE" id="PS50893"/>
    </source>
</evidence>
<dbReference type="InterPro" id="IPR003439">
    <property type="entry name" value="ABC_transporter-like_ATP-bd"/>
</dbReference>
<dbReference type="OrthoDB" id="9801987at2"/>
<comment type="caution">
    <text evidence="4">The sequence shown here is derived from an EMBL/GenBank/DDBJ whole genome shotgun (WGS) entry which is preliminary data.</text>
</comment>
<keyword evidence="2 4" id="KW-0067">ATP-binding</keyword>
<sequence length="224" mass="25278">MKQSLSATGIIKTFGNKTVLDNAYIRCETGEITGIFGRNGCGKSTILKVIFGTQKAESVSLSIDGKHYSPKEIIAKQKIAYLPQYPFLPKNKTVKNVIPIVLEKGSLQDKLLYLPEINKLADRKVGELSMGQLRYLELLLISHLPHPFLMLDEPFSMVEPLYKEKIKEFLLKLKKEKGIIITDHYYVDVLEVSDKNMLLKNGKIIPIDNSQELVTHGYLTSVNV</sequence>
<dbReference type="Proteomes" id="UP000289775">
    <property type="component" value="Unassembled WGS sequence"/>
</dbReference>
<dbReference type="Pfam" id="PF00005">
    <property type="entry name" value="ABC_tran"/>
    <property type="match status" value="1"/>
</dbReference>
<evidence type="ECO:0000256" key="1">
    <source>
        <dbReference type="ARBA" id="ARBA00022741"/>
    </source>
</evidence>
<evidence type="ECO:0000313" key="5">
    <source>
        <dbReference type="Proteomes" id="UP000289775"/>
    </source>
</evidence>